<evidence type="ECO:0000256" key="5">
    <source>
        <dbReference type="ARBA" id="ARBA00023136"/>
    </source>
</evidence>
<accession>J9GVW2</accession>
<feature type="transmembrane region" description="Helical" evidence="6">
    <location>
        <begin position="270"/>
        <end position="290"/>
    </location>
</feature>
<name>J9GVW2_9ZZZZ</name>
<feature type="transmembrane region" description="Helical" evidence="6">
    <location>
        <begin position="73"/>
        <end position="90"/>
    </location>
</feature>
<keyword evidence="3 6" id="KW-0812">Transmembrane</keyword>
<evidence type="ECO:0000313" key="7">
    <source>
        <dbReference type="EMBL" id="EJX04725.1"/>
    </source>
</evidence>
<feature type="transmembrane region" description="Helical" evidence="6">
    <location>
        <begin position="171"/>
        <end position="190"/>
    </location>
</feature>
<keyword evidence="4 6" id="KW-1133">Transmembrane helix</keyword>
<feature type="transmembrane region" description="Helical" evidence="6">
    <location>
        <begin position="361"/>
        <end position="383"/>
    </location>
</feature>
<evidence type="ECO:0000256" key="4">
    <source>
        <dbReference type="ARBA" id="ARBA00022989"/>
    </source>
</evidence>
<reference evidence="7" key="1">
    <citation type="journal article" date="2012" name="PLoS ONE">
        <title>Gene sets for utilization of primary and secondary nutrition supplies in the distal gut of endangered iberian lynx.</title>
        <authorList>
            <person name="Alcaide M."/>
            <person name="Messina E."/>
            <person name="Richter M."/>
            <person name="Bargiela R."/>
            <person name="Peplies J."/>
            <person name="Huws S.A."/>
            <person name="Newbold C.J."/>
            <person name="Golyshin P.N."/>
            <person name="Simon M.A."/>
            <person name="Lopez G."/>
            <person name="Yakimov M.M."/>
            <person name="Ferrer M."/>
        </authorList>
    </citation>
    <scope>NUCLEOTIDE SEQUENCE</scope>
</reference>
<gene>
    <name evidence="7" type="ORF">EVA_07168</name>
</gene>
<feature type="transmembrane region" description="Helical" evidence="6">
    <location>
        <begin position="110"/>
        <end position="132"/>
    </location>
</feature>
<sequence length="384" mass="41495">MVSGASIEVFLETKCFDRFLDFSLYKLQGKGDILLISVMFFLMGYLGAFGGSDALIAIIPIGILFANKLKLDPIVGLGVSLFATQVGFGTGPTKQFVTQGLMGTKIYGGFFSRFLIMNIFLVVGLLMLLAYVKRIRKNPEKSIMYAAGWRPEATETVQEKTKAAKLSWRDIVNLVLFFGQFVAITIYGLVGDSSQLFSVMASLMLVVAIVQGLLAGMSADDIGNSFAKGLANMAFVGFVIGLARSVSLVLTEGNVLHTIVYAVTLPLLGLPRWISSVGMTLVVALINPIIPSATSKAAILVPIIKPIGEVLNLHPEMIVQAFQFGDGFSNIVSPLLGWTIGGIAMAKVSYPQWLKWALPKVLTMVAIACVMMFLLTIVGWTFII</sequence>
<dbReference type="InterPro" id="IPR018385">
    <property type="entry name" value="C4_dicarb_anaerob_car-like"/>
</dbReference>
<proteinExistence type="predicted"/>
<dbReference type="Pfam" id="PF03606">
    <property type="entry name" value="DcuC"/>
    <property type="match status" value="1"/>
</dbReference>
<dbReference type="AlphaFoldDB" id="J9GVW2"/>
<keyword evidence="2" id="KW-1003">Cell membrane</keyword>
<organism evidence="7">
    <name type="scientific">gut metagenome</name>
    <dbReference type="NCBI Taxonomy" id="749906"/>
    <lineage>
        <taxon>unclassified sequences</taxon>
        <taxon>metagenomes</taxon>
        <taxon>organismal metagenomes</taxon>
    </lineage>
</organism>
<keyword evidence="5 6" id="KW-0472">Membrane</keyword>
<comment type="caution">
    <text evidence="7">The sequence shown here is derived from an EMBL/GenBank/DDBJ whole genome shotgun (WGS) entry which is preliminary data.</text>
</comment>
<dbReference type="GO" id="GO:0005886">
    <property type="term" value="C:plasma membrane"/>
    <property type="evidence" value="ECO:0007669"/>
    <property type="project" value="UniProtKB-SubCell"/>
</dbReference>
<comment type="subcellular location">
    <subcellularLocation>
        <location evidence="1">Cell membrane</location>
        <topology evidence="1">Multi-pass membrane protein</topology>
    </subcellularLocation>
</comment>
<feature type="transmembrane region" description="Helical" evidence="6">
    <location>
        <begin position="33"/>
        <end position="66"/>
    </location>
</feature>
<evidence type="ECO:0000256" key="1">
    <source>
        <dbReference type="ARBA" id="ARBA00004651"/>
    </source>
</evidence>
<protein>
    <submittedName>
        <fullName evidence="7">C4-dicarboxylate anaerobic carrier</fullName>
    </submittedName>
</protein>
<evidence type="ECO:0000256" key="2">
    <source>
        <dbReference type="ARBA" id="ARBA00022475"/>
    </source>
</evidence>
<dbReference type="EMBL" id="AMCI01001710">
    <property type="protein sequence ID" value="EJX04725.1"/>
    <property type="molecule type" value="Genomic_DNA"/>
</dbReference>
<evidence type="ECO:0000256" key="3">
    <source>
        <dbReference type="ARBA" id="ARBA00022692"/>
    </source>
</evidence>
<evidence type="ECO:0000256" key="6">
    <source>
        <dbReference type="SAM" id="Phobius"/>
    </source>
</evidence>
<feature type="transmembrane region" description="Helical" evidence="6">
    <location>
        <begin position="196"/>
        <end position="217"/>
    </location>
</feature>
<feature type="transmembrane region" description="Helical" evidence="6">
    <location>
        <begin position="229"/>
        <end position="250"/>
    </location>
</feature>